<gene>
    <name evidence="18" type="primary">recG</name>
    <name evidence="18" type="ORF">EG359_19010</name>
    <name evidence="19" type="ORF">SAMN05421768_107173</name>
</gene>
<comment type="catalytic activity">
    <reaction evidence="14 15">
        <text>ATP + H2O = ADP + phosphate + H(+)</text>
        <dbReference type="Rhea" id="RHEA:13065"/>
        <dbReference type="ChEBI" id="CHEBI:15377"/>
        <dbReference type="ChEBI" id="CHEBI:15378"/>
        <dbReference type="ChEBI" id="CHEBI:30616"/>
        <dbReference type="ChEBI" id="CHEBI:43474"/>
        <dbReference type="ChEBI" id="CHEBI:456216"/>
        <dbReference type="EC" id="5.6.2.4"/>
    </reaction>
</comment>
<sequence length="695" mass="80129">MTLDTSIEYVKGIGPERAKLIKSVLGLSTVEDMLNFYPIRYLDKSKVYKVSQLQEETSQEIQLKGRITQVQEIQTGKTKRLSAKFNDDTGSMDLVWFQYSKWLKEQLPINRDVYIFGKINVFNRQFSMPHPEIEAEENKEGDLRLKPIYPSSEKLTKRGLGQRFFQNALRNICKEIPNLIEENFPEYLMKTFKFMSRQHAVLNVHFPKDMEHFDKADFRLKFEESFFFQLGYGLKKLHHKTQSFGNPFPVIGDHFNDFYEHHLPFELTNAQKRVLKEIRMDMKRPIQMNRLLQGDVGSGKTMVALLTMLIAMDNGFQSCMMAPTEILAQQHYNGIKDLLEKTGINIRLLTGSTKAAERRIIHEELENGTLSILVGTHAVLEDKVKFKNLGLAIIDEQHRFGVVQRAKLWAKNKIPPHILVMTATPIPRTLAMSFYSDLDVSVIDEMPVGRKPIITAHRREKDRLYVYNFCRDEIKKGRQIYFVYPLIEESETLDYKNLMEGLEHVMDFFSDYNVTMLHGKMKPDEKDAAMAYFASGKAEIMVATTVIEVGVNVPNASVMVIESSERFGLSQLHQLRGRVGRGAEQSYCILMTSDKLSKESRTRIKTMTETNDGFKISEVDMQLRGPGDILGTQQSGVVDFKRLDLVKDSAIIKTTKNTVDKILEADPMLARPDNLIIKNYYIRYYKGKNKWSKIS</sequence>
<dbReference type="PROSITE" id="PS51194">
    <property type="entry name" value="HELICASE_CTER"/>
    <property type="match status" value="1"/>
</dbReference>
<protein>
    <recommendedName>
        <fullName evidence="2 15">ATP-dependent DNA helicase RecG</fullName>
        <ecNumber evidence="13 15">5.6.2.4</ecNumber>
    </recommendedName>
</protein>
<dbReference type="RefSeq" id="WP_076356368.1">
    <property type="nucleotide sequence ID" value="NZ_CP033926.1"/>
</dbReference>
<dbReference type="SMART" id="SM00487">
    <property type="entry name" value="DEXDc"/>
    <property type="match status" value="1"/>
</dbReference>
<dbReference type="NCBIfam" id="NF008165">
    <property type="entry name" value="PRK10917.1-3"/>
    <property type="match status" value="1"/>
</dbReference>
<evidence type="ECO:0000256" key="12">
    <source>
        <dbReference type="ARBA" id="ARBA00034617"/>
    </source>
</evidence>
<evidence type="ECO:0000256" key="13">
    <source>
        <dbReference type="ARBA" id="ARBA00034808"/>
    </source>
</evidence>
<dbReference type="NCBIfam" id="TIGR00643">
    <property type="entry name" value="recG"/>
    <property type="match status" value="1"/>
</dbReference>
<evidence type="ECO:0000256" key="10">
    <source>
        <dbReference type="ARBA" id="ARBA00023204"/>
    </source>
</evidence>
<keyword evidence="6 15" id="KW-0347">Helicase</keyword>
<dbReference type="GO" id="GO:0043138">
    <property type="term" value="F:3'-5' DNA helicase activity"/>
    <property type="evidence" value="ECO:0007669"/>
    <property type="project" value="UniProtKB-EC"/>
</dbReference>
<evidence type="ECO:0000256" key="15">
    <source>
        <dbReference type="RuleBase" id="RU363016"/>
    </source>
</evidence>
<dbReference type="PANTHER" id="PTHR47964:SF1">
    <property type="entry name" value="ATP-DEPENDENT DNA HELICASE HOMOLOG RECG, CHLOROPLASTIC"/>
    <property type="match status" value="1"/>
</dbReference>
<dbReference type="Gene3D" id="2.40.50.140">
    <property type="entry name" value="Nucleic acid-binding proteins"/>
    <property type="match status" value="1"/>
</dbReference>
<keyword evidence="7 15" id="KW-0067">ATP-binding</keyword>
<dbReference type="Proteomes" id="UP000279541">
    <property type="component" value="Chromosome"/>
</dbReference>
<dbReference type="PANTHER" id="PTHR47964">
    <property type="entry name" value="ATP-DEPENDENT DNA HELICASE HOMOLOG RECG, CHLOROPLASTIC"/>
    <property type="match status" value="1"/>
</dbReference>
<dbReference type="AlphaFoldDB" id="A0A1N7J1L2"/>
<name>A0A1N7J1L2_9FLAO</name>
<dbReference type="Pfam" id="PF00270">
    <property type="entry name" value="DEAD"/>
    <property type="match status" value="1"/>
</dbReference>
<evidence type="ECO:0000256" key="1">
    <source>
        <dbReference type="ARBA" id="ARBA00007504"/>
    </source>
</evidence>
<dbReference type="Gene3D" id="3.40.50.300">
    <property type="entry name" value="P-loop containing nucleotide triphosphate hydrolases"/>
    <property type="match status" value="2"/>
</dbReference>
<evidence type="ECO:0000256" key="6">
    <source>
        <dbReference type="ARBA" id="ARBA00022806"/>
    </source>
</evidence>
<evidence type="ECO:0000256" key="8">
    <source>
        <dbReference type="ARBA" id="ARBA00023125"/>
    </source>
</evidence>
<dbReference type="Proteomes" id="UP000186106">
    <property type="component" value="Unassembled WGS sequence"/>
</dbReference>
<reference evidence="18 21" key="2">
    <citation type="submission" date="2018-11" db="EMBL/GenBank/DDBJ databases">
        <title>Proposal to divide the Flavobacteriaceae and reorganize its genera based on Amino Acid Identity values calculated from whole genome sequences.</title>
        <authorList>
            <person name="Nicholson A.C."/>
            <person name="Gulvik C.A."/>
            <person name="Whitney A.M."/>
            <person name="Humrighouse B.W."/>
            <person name="Bell M."/>
            <person name="Holmes B."/>
            <person name="Steigerwalt A.G."/>
            <person name="Villarma A."/>
            <person name="Sheth M."/>
            <person name="Batra D."/>
            <person name="Pryor J."/>
            <person name="Bernardet J.-F."/>
            <person name="Hugo C."/>
            <person name="Kampfer P."/>
            <person name="Newman J."/>
            <person name="McQuiston J.R."/>
        </authorList>
    </citation>
    <scope>NUCLEOTIDE SEQUENCE [LARGE SCALE GENOMIC DNA]</scope>
    <source>
        <strain evidence="18 21">DSM 16927</strain>
    </source>
</reference>
<comment type="similarity">
    <text evidence="1 15">Belongs to the helicase family. RecG subfamily.</text>
</comment>
<feature type="domain" description="Helicase C-terminal" evidence="17">
    <location>
        <begin position="462"/>
        <end position="627"/>
    </location>
</feature>
<dbReference type="Pfam" id="PF17191">
    <property type="entry name" value="RecG_wedge"/>
    <property type="match status" value="1"/>
</dbReference>
<evidence type="ECO:0000256" key="14">
    <source>
        <dbReference type="ARBA" id="ARBA00048988"/>
    </source>
</evidence>
<dbReference type="SUPFAM" id="SSF52540">
    <property type="entry name" value="P-loop containing nucleoside triphosphate hydrolases"/>
    <property type="match status" value="2"/>
</dbReference>
<dbReference type="EC" id="5.6.2.4" evidence="13 15"/>
<keyword evidence="3 15" id="KW-0547">Nucleotide-binding</keyword>
<keyword evidence="11" id="KW-0413">Isomerase</keyword>
<dbReference type="GO" id="GO:0003677">
    <property type="term" value="F:DNA binding"/>
    <property type="evidence" value="ECO:0007669"/>
    <property type="project" value="UniProtKB-KW"/>
</dbReference>
<evidence type="ECO:0000313" key="21">
    <source>
        <dbReference type="Proteomes" id="UP000279541"/>
    </source>
</evidence>
<dbReference type="InterPro" id="IPR011545">
    <property type="entry name" value="DEAD/DEAH_box_helicase_dom"/>
</dbReference>
<reference evidence="19 20" key="1">
    <citation type="submission" date="2017-01" db="EMBL/GenBank/DDBJ databases">
        <authorList>
            <person name="Mah S.A."/>
            <person name="Swanson W.J."/>
            <person name="Moy G.W."/>
            <person name="Vacquier V.D."/>
        </authorList>
    </citation>
    <scope>NUCLEOTIDE SEQUENCE [LARGE SCALE GENOMIC DNA]</scope>
    <source>
        <strain evidence="19 20">DSM 16927</strain>
    </source>
</reference>
<comment type="function">
    <text evidence="15">Plays a critical role in recombination and DNA repair. Helps process Holliday junction intermediates to mature products by catalyzing branch migration. Has replication fork regression activity, unwinds stalled or blocked replication forks to make a HJ that can be resolved. Has a DNA unwinding activity characteristic of a DNA helicase with 3'-5' polarity.</text>
</comment>
<dbReference type="OrthoDB" id="9804325at2"/>
<dbReference type="InterPro" id="IPR047112">
    <property type="entry name" value="RecG/Mfd"/>
</dbReference>
<evidence type="ECO:0000256" key="4">
    <source>
        <dbReference type="ARBA" id="ARBA00022763"/>
    </source>
</evidence>
<keyword evidence="21" id="KW-1185">Reference proteome</keyword>
<evidence type="ECO:0000256" key="5">
    <source>
        <dbReference type="ARBA" id="ARBA00022801"/>
    </source>
</evidence>
<dbReference type="InterPro" id="IPR027417">
    <property type="entry name" value="P-loop_NTPase"/>
</dbReference>
<evidence type="ECO:0000313" key="20">
    <source>
        <dbReference type="Proteomes" id="UP000186106"/>
    </source>
</evidence>
<evidence type="ECO:0000256" key="11">
    <source>
        <dbReference type="ARBA" id="ARBA00023235"/>
    </source>
</evidence>
<dbReference type="EMBL" id="CP033926">
    <property type="protein sequence ID" value="AZB01567.1"/>
    <property type="molecule type" value="Genomic_DNA"/>
</dbReference>
<dbReference type="SMART" id="SM00490">
    <property type="entry name" value="HELICc"/>
    <property type="match status" value="1"/>
</dbReference>
<keyword evidence="9 15" id="KW-0233">DNA recombination</keyword>
<evidence type="ECO:0000256" key="9">
    <source>
        <dbReference type="ARBA" id="ARBA00023172"/>
    </source>
</evidence>
<dbReference type="Pfam" id="PF19833">
    <property type="entry name" value="RecG_dom3_C"/>
    <property type="match status" value="1"/>
</dbReference>
<evidence type="ECO:0000256" key="2">
    <source>
        <dbReference type="ARBA" id="ARBA00017846"/>
    </source>
</evidence>
<evidence type="ECO:0000313" key="19">
    <source>
        <dbReference type="EMBL" id="SIS43223.1"/>
    </source>
</evidence>
<evidence type="ECO:0000259" key="16">
    <source>
        <dbReference type="PROSITE" id="PS51192"/>
    </source>
</evidence>
<dbReference type="SUPFAM" id="SSF50249">
    <property type="entry name" value="Nucleic acid-binding proteins"/>
    <property type="match status" value="1"/>
</dbReference>
<evidence type="ECO:0000313" key="18">
    <source>
        <dbReference type="EMBL" id="AZB01567.1"/>
    </source>
</evidence>
<dbReference type="GO" id="GO:0005524">
    <property type="term" value="F:ATP binding"/>
    <property type="evidence" value="ECO:0007669"/>
    <property type="project" value="UniProtKB-KW"/>
</dbReference>
<dbReference type="EMBL" id="FTNZ01000007">
    <property type="protein sequence ID" value="SIS43223.1"/>
    <property type="molecule type" value="Genomic_DNA"/>
</dbReference>
<dbReference type="InterPro" id="IPR001650">
    <property type="entry name" value="Helicase_C-like"/>
</dbReference>
<dbReference type="Pfam" id="PF00271">
    <property type="entry name" value="Helicase_C"/>
    <property type="match status" value="1"/>
</dbReference>
<dbReference type="InterPro" id="IPR014001">
    <property type="entry name" value="Helicase_ATP-bd"/>
</dbReference>
<feature type="domain" description="Helicase ATP-binding" evidence="16">
    <location>
        <begin position="281"/>
        <end position="443"/>
    </location>
</feature>
<dbReference type="CDD" id="cd04488">
    <property type="entry name" value="RecG_wedge_OBF"/>
    <property type="match status" value="1"/>
</dbReference>
<keyword evidence="5 15" id="KW-0378">Hydrolase</keyword>
<keyword evidence="8" id="KW-0238">DNA-binding</keyword>
<dbReference type="CDD" id="cd17992">
    <property type="entry name" value="DEXHc_RecG"/>
    <property type="match status" value="1"/>
</dbReference>
<evidence type="ECO:0000259" key="17">
    <source>
        <dbReference type="PROSITE" id="PS51194"/>
    </source>
</evidence>
<dbReference type="InterPro" id="IPR033454">
    <property type="entry name" value="RecG_wedge"/>
</dbReference>
<dbReference type="NCBIfam" id="NF008168">
    <property type="entry name" value="PRK10917.2-2"/>
    <property type="match status" value="1"/>
</dbReference>
<dbReference type="KEGG" id="cjt:EG359_19010"/>
<dbReference type="STRING" id="112234.SAMN05421768_107173"/>
<evidence type="ECO:0000256" key="3">
    <source>
        <dbReference type="ARBA" id="ARBA00022741"/>
    </source>
</evidence>
<dbReference type="InterPro" id="IPR045562">
    <property type="entry name" value="RecG_dom3_C"/>
</dbReference>
<comment type="catalytic activity">
    <reaction evidence="12 15">
        <text>Couples ATP hydrolysis with the unwinding of duplex DNA by translocating in the 3'-5' direction.</text>
        <dbReference type="EC" id="5.6.2.4"/>
    </reaction>
</comment>
<dbReference type="GO" id="GO:0016787">
    <property type="term" value="F:hydrolase activity"/>
    <property type="evidence" value="ECO:0007669"/>
    <property type="project" value="UniProtKB-KW"/>
</dbReference>
<dbReference type="InterPro" id="IPR004609">
    <property type="entry name" value="ATP-dep_DNA_helicase_RecG"/>
</dbReference>
<proteinExistence type="inferred from homology"/>
<keyword evidence="10 15" id="KW-0234">DNA repair</keyword>
<dbReference type="GO" id="GO:0006310">
    <property type="term" value="P:DNA recombination"/>
    <property type="evidence" value="ECO:0007669"/>
    <property type="project" value="UniProtKB-UniRule"/>
</dbReference>
<evidence type="ECO:0000256" key="7">
    <source>
        <dbReference type="ARBA" id="ARBA00022840"/>
    </source>
</evidence>
<organism evidence="19 20">
    <name type="scientific">Chryseobacterium joostei</name>
    <dbReference type="NCBI Taxonomy" id="112234"/>
    <lineage>
        <taxon>Bacteria</taxon>
        <taxon>Pseudomonadati</taxon>
        <taxon>Bacteroidota</taxon>
        <taxon>Flavobacteriia</taxon>
        <taxon>Flavobacteriales</taxon>
        <taxon>Weeksellaceae</taxon>
        <taxon>Chryseobacterium group</taxon>
        <taxon>Chryseobacterium</taxon>
    </lineage>
</organism>
<keyword evidence="4 15" id="KW-0227">DNA damage</keyword>
<dbReference type="InterPro" id="IPR012340">
    <property type="entry name" value="NA-bd_OB-fold"/>
</dbReference>
<accession>A0A1N7J1L2</accession>
<dbReference type="GO" id="GO:0006281">
    <property type="term" value="P:DNA repair"/>
    <property type="evidence" value="ECO:0007669"/>
    <property type="project" value="UniProtKB-UniRule"/>
</dbReference>
<dbReference type="CDD" id="cd18811">
    <property type="entry name" value="SF2_C_RecG"/>
    <property type="match status" value="1"/>
</dbReference>
<dbReference type="PROSITE" id="PS51192">
    <property type="entry name" value="HELICASE_ATP_BIND_1"/>
    <property type="match status" value="1"/>
</dbReference>